<evidence type="ECO:0000313" key="2">
    <source>
        <dbReference type="Proteomes" id="UP000223025"/>
    </source>
</evidence>
<reference evidence="1 2" key="1">
    <citation type="submission" date="2017-06" db="EMBL/GenBank/DDBJ databases">
        <authorList>
            <person name="Kim H.J."/>
            <person name="Triplett B.A."/>
        </authorList>
    </citation>
    <scope>NUCLEOTIDE SEQUENCE [LARGE SCALE GENOMIC DNA]</scope>
</reference>
<dbReference type="KEGG" id="vg:40088671"/>
<evidence type="ECO:0000313" key="1">
    <source>
        <dbReference type="EMBL" id="ASV44749.1"/>
    </source>
</evidence>
<dbReference type="SUPFAM" id="SSF140478">
    <property type="entry name" value="LemA-like"/>
    <property type="match status" value="1"/>
</dbReference>
<organism evidence="1 2">
    <name type="scientific">Agrobacterium phage Atu_ph07</name>
    <dbReference type="NCBI Taxonomy" id="2024264"/>
    <lineage>
        <taxon>Viruses</taxon>
        <taxon>Duplodnaviria</taxon>
        <taxon>Heunggongvirae</taxon>
        <taxon>Uroviricota</taxon>
        <taxon>Caudoviricetes</taxon>
        <taxon>Polybotosvirus</taxon>
        <taxon>Polybotosvirus Atuph07</taxon>
    </lineage>
</organism>
<dbReference type="OrthoDB" id="15322at10239"/>
<sequence length="180" mass="20336">MKWLISIGIVVLAAGFLFMQYVTYKNLGVRLENDIKAQYDQNQNVLSSLSLRVVEQMGVAKQYKEAVQDVIKQGIEGRFGAGGSNALLQAFTEAYPAQLSPELYLKVSNSIEAGRKDFENEQKFLISKVQIYQNNLEYFWSGLWLGFAGYPKIDLAKYKPIISQHTSETYKTGIDTGIKF</sequence>
<dbReference type="EMBL" id="MF403008">
    <property type="protein sequence ID" value="ASV44749.1"/>
    <property type="molecule type" value="Genomic_DNA"/>
</dbReference>
<evidence type="ECO:0008006" key="3">
    <source>
        <dbReference type="Google" id="ProtNLM"/>
    </source>
</evidence>
<dbReference type="InterPro" id="IPR023353">
    <property type="entry name" value="LemA-like_dom_sf"/>
</dbReference>
<protein>
    <recommendedName>
        <fullName evidence="3">LemA family protein</fullName>
    </recommendedName>
</protein>
<dbReference type="RefSeq" id="YP_009612333.1">
    <property type="nucleotide sequence ID" value="NC_042013.1"/>
</dbReference>
<dbReference type="Proteomes" id="UP000223025">
    <property type="component" value="Segment"/>
</dbReference>
<name>A0A223W098_9CAUD</name>
<keyword evidence="2" id="KW-1185">Reference proteome</keyword>
<proteinExistence type="predicted"/>
<accession>A0A223W098</accession>
<dbReference type="GeneID" id="40088671"/>